<dbReference type="InterPro" id="IPR036259">
    <property type="entry name" value="MFS_trans_sf"/>
</dbReference>
<feature type="transmembrane region" description="Helical" evidence="7">
    <location>
        <begin position="326"/>
        <end position="345"/>
    </location>
</feature>
<evidence type="ECO:0000256" key="1">
    <source>
        <dbReference type="ARBA" id="ARBA00004141"/>
    </source>
</evidence>
<feature type="transmembrane region" description="Helical" evidence="7">
    <location>
        <begin position="157"/>
        <end position="179"/>
    </location>
</feature>
<reference evidence="9" key="2">
    <citation type="submission" date="2015-01" db="EMBL/GenBank/DDBJ databases">
        <title>Evolutionary Origins and Diversification of the Mycorrhizal Mutualists.</title>
        <authorList>
            <consortium name="DOE Joint Genome Institute"/>
            <consortium name="Mycorrhizal Genomics Consortium"/>
            <person name="Kohler A."/>
            <person name="Kuo A."/>
            <person name="Nagy L.G."/>
            <person name="Floudas D."/>
            <person name="Copeland A."/>
            <person name="Barry K.W."/>
            <person name="Cichocki N."/>
            <person name="Veneault-Fourrey C."/>
            <person name="LaButti K."/>
            <person name="Lindquist E.A."/>
            <person name="Lipzen A."/>
            <person name="Lundell T."/>
            <person name="Morin E."/>
            <person name="Murat C."/>
            <person name="Riley R."/>
            <person name="Ohm R."/>
            <person name="Sun H."/>
            <person name="Tunlid A."/>
            <person name="Henrissat B."/>
            <person name="Grigoriev I.V."/>
            <person name="Hibbett D.S."/>
            <person name="Martin F."/>
        </authorList>
    </citation>
    <scope>NUCLEOTIDE SEQUENCE [LARGE SCALE GENOMIC DNA]</scope>
    <source>
        <strain evidence="9">Ve08.2h10</strain>
    </source>
</reference>
<feature type="transmembrane region" description="Helical" evidence="7">
    <location>
        <begin position="441"/>
        <end position="466"/>
    </location>
</feature>
<dbReference type="OrthoDB" id="2962993at2759"/>
<name>A0A0D0CU71_9AGAM</name>
<dbReference type="PANTHER" id="PTHR43791">
    <property type="entry name" value="PERMEASE-RELATED"/>
    <property type="match status" value="1"/>
</dbReference>
<dbReference type="PANTHER" id="PTHR43791:SF18">
    <property type="entry name" value="NICOTINIC ACID TRANSPORTER TNA1, PUTATIVE (AFU_ORTHOLOGUE AFUA_3G03820)-RELATED"/>
    <property type="match status" value="1"/>
</dbReference>
<gene>
    <name evidence="8" type="ORF">PAXRUDRAFT_152509</name>
</gene>
<dbReference type="STRING" id="930991.A0A0D0CU71"/>
<evidence type="ECO:0000256" key="4">
    <source>
        <dbReference type="ARBA" id="ARBA00022989"/>
    </source>
</evidence>
<evidence type="ECO:0008006" key="10">
    <source>
        <dbReference type="Google" id="ProtNLM"/>
    </source>
</evidence>
<accession>A0A0D0CU71</accession>
<dbReference type="Proteomes" id="UP000054538">
    <property type="component" value="Unassembled WGS sequence"/>
</dbReference>
<dbReference type="GO" id="GO:0016020">
    <property type="term" value="C:membrane"/>
    <property type="evidence" value="ECO:0007669"/>
    <property type="project" value="UniProtKB-SubCell"/>
</dbReference>
<reference evidence="8 9" key="1">
    <citation type="submission" date="2014-04" db="EMBL/GenBank/DDBJ databases">
        <authorList>
            <consortium name="DOE Joint Genome Institute"/>
            <person name="Kuo A."/>
            <person name="Kohler A."/>
            <person name="Jargeat P."/>
            <person name="Nagy L.G."/>
            <person name="Floudas D."/>
            <person name="Copeland A."/>
            <person name="Barry K.W."/>
            <person name="Cichocki N."/>
            <person name="Veneault-Fourrey C."/>
            <person name="LaButti K."/>
            <person name="Lindquist E.A."/>
            <person name="Lipzen A."/>
            <person name="Lundell T."/>
            <person name="Morin E."/>
            <person name="Murat C."/>
            <person name="Sun H."/>
            <person name="Tunlid A."/>
            <person name="Henrissat B."/>
            <person name="Grigoriev I.V."/>
            <person name="Hibbett D.S."/>
            <person name="Martin F."/>
            <person name="Nordberg H.P."/>
            <person name="Cantor M.N."/>
            <person name="Hua S.X."/>
        </authorList>
    </citation>
    <scope>NUCLEOTIDE SEQUENCE [LARGE SCALE GENOMIC DNA]</scope>
    <source>
        <strain evidence="8 9">Ve08.2h10</strain>
    </source>
</reference>
<keyword evidence="4 7" id="KW-1133">Transmembrane helix</keyword>
<evidence type="ECO:0000313" key="8">
    <source>
        <dbReference type="EMBL" id="KIK86937.1"/>
    </source>
</evidence>
<organism evidence="8 9">
    <name type="scientific">Paxillus rubicundulus Ve08.2h10</name>
    <dbReference type="NCBI Taxonomy" id="930991"/>
    <lineage>
        <taxon>Eukaryota</taxon>
        <taxon>Fungi</taxon>
        <taxon>Dikarya</taxon>
        <taxon>Basidiomycota</taxon>
        <taxon>Agaricomycotina</taxon>
        <taxon>Agaricomycetes</taxon>
        <taxon>Agaricomycetidae</taxon>
        <taxon>Boletales</taxon>
        <taxon>Paxilineae</taxon>
        <taxon>Paxillaceae</taxon>
        <taxon>Paxillus</taxon>
    </lineage>
</organism>
<feature type="transmembrane region" description="Helical" evidence="7">
    <location>
        <begin position="352"/>
        <end position="369"/>
    </location>
</feature>
<dbReference type="InterPro" id="IPR011701">
    <property type="entry name" value="MFS"/>
</dbReference>
<feature type="region of interest" description="Disordered" evidence="6">
    <location>
        <begin position="1"/>
        <end position="25"/>
    </location>
</feature>
<comment type="subcellular location">
    <subcellularLocation>
        <location evidence="1">Membrane</location>
        <topology evidence="1">Multi-pass membrane protein</topology>
    </subcellularLocation>
</comment>
<feature type="transmembrane region" description="Helical" evidence="7">
    <location>
        <begin position="129"/>
        <end position="151"/>
    </location>
</feature>
<dbReference type="InParanoid" id="A0A0D0CU71"/>
<dbReference type="Pfam" id="PF07690">
    <property type="entry name" value="MFS_1"/>
    <property type="match status" value="1"/>
</dbReference>
<feature type="transmembrane region" description="Helical" evidence="7">
    <location>
        <begin position="381"/>
        <end position="401"/>
    </location>
</feature>
<evidence type="ECO:0000256" key="6">
    <source>
        <dbReference type="SAM" id="MobiDB-lite"/>
    </source>
</evidence>
<evidence type="ECO:0000313" key="9">
    <source>
        <dbReference type="Proteomes" id="UP000054538"/>
    </source>
</evidence>
<keyword evidence="9" id="KW-1185">Reference proteome</keyword>
<evidence type="ECO:0000256" key="7">
    <source>
        <dbReference type="SAM" id="Phobius"/>
    </source>
</evidence>
<proteinExistence type="predicted"/>
<evidence type="ECO:0000256" key="2">
    <source>
        <dbReference type="ARBA" id="ARBA00022448"/>
    </source>
</evidence>
<dbReference type="FunCoup" id="A0A0D0CU71">
    <property type="interactions" value="78"/>
</dbReference>
<dbReference type="AlphaFoldDB" id="A0A0D0CU71"/>
<dbReference type="FunFam" id="1.20.1250.20:FF:000013">
    <property type="entry name" value="MFS general substrate transporter"/>
    <property type="match status" value="1"/>
</dbReference>
<feature type="transmembrane region" description="Helical" evidence="7">
    <location>
        <begin position="191"/>
        <end position="214"/>
    </location>
</feature>
<protein>
    <recommendedName>
        <fullName evidence="10">Major facilitator superfamily (MFS) profile domain-containing protein</fullName>
    </recommendedName>
</protein>
<dbReference type="EMBL" id="KN825551">
    <property type="protein sequence ID" value="KIK86937.1"/>
    <property type="molecule type" value="Genomic_DNA"/>
</dbReference>
<sequence length="509" mass="56117">MVKTSSNIRQDNLHSGASSEEEMYSSEERIDHSVAPALTATQEIKLWRRIDLRLMPMITLMCLLSSMDKSVSPNVRIGNAKLDGLIAQLNLAGNKYNIALSFLFRPFRLIPKHVPLSLVIHAIRPSKQVWLPGIMVSACLTSIEILMGFVTTYPQLVGVRACLGVAEAWLYPGVVYYITVWYPKYMYQYQLALLWGAGSLAGVFSGLLACAIGFMNGDDGLQAWSWAFIFEGAATMLVGSITAFIMVDYPSTAKFLTAKERSFVIEKKGRDDPEDEEQDVSQQVWAAFTDWQIWALSVVQISFAVPLYGITYFLPSFGYSTSISQLLTVPPYALATFTVLVFAYFSDKIKLRSPFIFAAQLITLAGYIINISEVPPGVKYFGTYLCVVGSYAGVPGATSWLANNLRGKYKRSIGMAVQISVGNFGGVIGSNIFRIHDGPRYLLGFGLEIVFISVGLVAVPITVLAYTCMNAQIDHQVLLRKRQGQTAESKEEGGALSIDSRASGFRYTL</sequence>
<keyword evidence="2" id="KW-0813">Transport</keyword>
<keyword evidence="5 7" id="KW-0472">Membrane</keyword>
<evidence type="ECO:0000256" key="5">
    <source>
        <dbReference type="ARBA" id="ARBA00023136"/>
    </source>
</evidence>
<dbReference type="GO" id="GO:0022857">
    <property type="term" value="F:transmembrane transporter activity"/>
    <property type="evidence" value="ECO:0007669"/>
    <property type="project" value="InterPro"/>
</dbReference>
<keyword evidence="3 7" id="KW-0812">Transmembrane</keyword>
<evidence type="ECO:0000256" key="3">
    <source>
        <dbReference type="ARBA" id="ARBA00022692"/>
    </source>
</evidence>
<feature type="transmembrane region" description="Helical" evidence="7">
    <location>
        <begin position="293"/>
        <end position="314"/>
    </location>
</feature>
<dbReference type="HOGENOM" id="CLU_001265_0_1_1"/>
<feature type="transmembrane region" description="Helical" evidence="7">
    <location>
        <begin position="413"/>
        <end position="435"/>
    </location>
</feature>
<feature type="transmembrane region" description="Helical" evidence="7">
    <location>
        <begin position="226"/>
        <end position="247"/>
    </location>
</feature>
<dbReference type="Gene3D" id="1.20.1250.20">
    <property type="entry name" value="MFS general substrate transporter like domains"/>
    <property type="match status" value="2"/>
</dbReference>
<dbReference type="SUPFAM" id="SSF103473">
    <property type="entry name" value="MFS general substrate transporter"/>
    <property type="match status" value="1"/>
</dbReference>
<feature type="compositionally biased region" description="Polar residues" evidence="6">
    <location>
        <begin position="1"/>
        <end position="10"/>
    </location>
</feature>